<protein>
    <submittedName>
        <fullName evidence="1">Uncharacterized protein</fullName>
    </submittedName>
</protein>
<reference evidence="1 2" key="1">
    <citation type="journal article" date="2015" name="Nat. Commun.">
        <title>Lucilia cuprina genome unlocks parasitic fly biology to underpin future interventions.</title>
        <authorList>
            <person name="Anstead C.A."/>
            <person name="Korhonen P.K."/>
            <person name="Young N.D."/>
            <person name="Hall R.S."/>
            <person name="Jex A.R."/>
            <person name="Murali S.C."/>
            <person name="Hughes D.S."/>
            <person name="Lee S.F."/>
            <person name="Perry T."/>
            <person name="Stroehlein A.J."/>
            <person name="Ansell B.R."/>
            <person name="Breugelmans B."/>
            <person name="Hofmann A."/>
            <person name="Qu J."/>
            <person name="Dugan S."/>
            <person name="Lee S.L."/>
            <person name="Chao H."/>
            <person name="Dinh H."/>
            <person name="Han Y."/>
            <person name="Doddapaneni H.V."/>
            <person name="Worley K.C."/>
            <person name="Muzny D.M."/>
            <person name="Ioannidis P."/>
            <person name="Waterhouse R.M."/>
            <person name="Zdobnov E.M."/>
            <person name="James P.J."/>
            <person name="Bagnall N.H."/>
            <person name="Kotze A.C."/>
            <person name="Gibbs R.A."/>
            <person name="Richards S."/>
            <person name="Batterham P."/>
            <person name="Gasser R.B."/>
        </authorList>
    </citation>
    <scope>NUCLEOTIDE SEQUENCE [LARGE SCALE GENOMIC DNA]</scope>
    <source>
        <strain evidence="1 2">LS</strain>
        <tissue evidence="1">Full body</tissue>
    </source>
</reference>
<sequence length="185" mass="20000">MRTKDCNILRQKLLEVVSDVAKDYMILLNERQMFIPYTTIVLCICDDFKVYQSAQNLVEFTNEKASIRYFPNIHISPCDDVVGCVCSPTGRANGVSCTSVVPYAKCGNIDNIEANATTINVHTDVVVAIDVAVATDVLGIIGVVYVYFADTNVSDGVADDAGDDDVACGGARDANAFDIELSNIN</sequence>
<dbReference type="AlphaFoldDB" id="A0A0L0BWM7"/>
<comment type="caution">
    <text evidence="1">The sequence shown here is derived from an EMBL/GenBank/DDBJ whole genome shotgun (WGS) entry which is preliminary data.</text>
</comment>
<proteinExistence type="predicted"/>
<name>A0A0L0BWM7_LUCCU</name>
<keyword evidence="2" id="KW-1185">Reference proteome</keyword>
<evidence type="ECO:0000313" key="2">
    <source>
        <dbReference type="Proteomes" id="UP000037069"/>
    </source>
</evidence>
<dbReference type="EMBL" id="JRES01001236">
    <property type="protein sequence ID" value="KNC24427.1"/>
    <property type="molecule type" value="Genomic_DNA"/>
</dbReference>
<evidence type="ECO:0000313" key="1">
    <source>
        <dbReference type="EMBL" id="KNC24427.1"/>
    </source>
</evidence>
<dbReference type="Proteomes" id="UP000037069">
    <property type="component" value="Unassembled WGS sequence"/>
</dbReference>
<organism evidence="1 2">
    <name type="scientific">Lucilia cuprina</name>
    <name type="common">Green bottle fly</name>
    <name type="synonym">Australian sheep blowfly</name>
    <dbReference type="NCBI Taxonomy" id="7375"/>
    <lineage>
        <taxon>Eukaryota</taxon>
        <taxon>Metazoa</taxon>
        <taxon>Ecdysozoa</taxon>
        <taxon>Arthropoda</taxon>
        <taxon>Hexapoda</taxon>
        <taxon>Insecta</taxon>
        <taxon>Pterygota</taxon>
        <taxon>Neoptera</taxon>
        <taxon>Endopterygota</taxon>
        <taxon>Diptera</taxon>
        <taxon>Brachycera</taxon>
        <taxon>Muscomorpha</taxon>
        <taxon>Oestroidea</taxon>
        <taxon>Calliphoridae</taxon>
        <taxon>Luciliinae</taxon>
        <taxon>Lucilia</taxon>
    </lineage>
</organism>
<gene>
    <name evidence="1" type="ORF">FF38_04271</name>
</gene>
<accession>A0A0L0BWM7</accession>